<evidence type="ECO:0000259" key="1">
    <source>
        <dbReference type="Pfam" id="PF13439"/>
    </source>
</evidence>
<accession>A0A7C3IKW4</accession>
<dbReference type="EMBL" id="DSTX01000002">
    <property type="protein sequence ID" value="HFK20011.1"/>
    <property type="molecule type" value="Genomic_DNA"/>
</dbReference>
<protein>
    <recommendedName>
        <fullName evidence="1">Glycosyltransferase subfamily 4-like N-terminal domain-containing protein</fullName>
    </recommendedName>
</protein>
<dbReference type="InterPro" id="IPR028098">
    <property type="entry name" value="Glyco_trans_4-like_N"/>
</dbReference>
<dbReference type="SUPFAM" id="SSF53756">
    <property type="entry name" value="UDP-Glycosyltransferase/glycogen phosphorylase"/>
    <property type="match status" value="1"/>
</dbReference>
<gene>
    <name evidence="2" type="ORF">ENS19_01880</name>
</gene>
<dbReference type="Gene3D" id="3.40.50.2000">
    <property type="entry name" value="Glycogen Phosphorylase B"/>
    <property type="match status" value="1"/>
</dbReference>
<comment type="caution">
    <text evidence="2">The sequence shown here is derived from an EMBL/GenBank/DDBJ whole genome shotgun (WGS) entry which is preliminary data.</text>
</comment>
<organism evidence="2">
    <name type="scientific">Candidatus Methanomethylicus mesodigestus</name>
    <dbReference type="NCBI Taxonomy" id="1867258"/>
    <lineage>
        <taxon>Archaea</taxon>
        <taxon>Thermoproteota</taxon>
        <taxon>Methanosuratincolia</taxon>
        <taxon>Candidatus Methanomethylicales</taxon>
        <taxon>Candidatus Methanomethylicaceae</taxon>
        <taxon>Candidatus Methanomethylicus</taxon>
    </lineage>
</organism>
<dbReference type="AlphaFoldDB" id="A0A7C3IKW4"/>
<sequence>MGAPYVLNISWEYPPWVVGDLSYKLKATLPTIAKRVPLAIVVRGDYDSVSEIDGMKLYVVAQSLRAFPQILSQCHTLNIDLIRGASKAIHEIGRPALINTHDWVSSIAGVYLNAHFGVPLAVSVYSTEVMRSDQPKSLLSMGIYDIERHCFRAASILIADSPEVEKSLEGDYGIRKEKIALSLGASSVEGVYRRYLP</sequence>
<proteinExistence type="predicted"/>
<name>A0A7C3IKW4_9CREN</name>
<dbReference type="Pfam" id="PF13439">
    <property type="entry name" value="Glyco_transf_4"/>
    <property type="match status" value="1"/>
</dbReference>
<evidence type="ECO:0000313" key="2">
    <source>
        <dbReference type="EMBL" id="HFK20011.1"/>
    </source>
</evidence>
<feature type="domain" description="Glycosyltransferase subfamily 4-like N-terminal" evidence="1">
    <location>
        <begin position="63"/>
        <end position="180"/>
    </location>
</feature>
<reference evidence="2" key="1">
    <citation type="journal article" date="2020" name="mSystems">
        <title>Genome- and Community-Level Interaction Insights into Carbon Utilization and Element Cycling Functions of Hydrothermarchaeota in Hydrothermal Sediment.</title>
        <authorList>
            <person name="Zhou Z."/>
            <person name="Liu Y."/>
            <person name="Xu W."/>
            <person name="Pan J."/>
            <person name="Luo Z.H."/>
            <person name="Li M."/>
        </authorList>
    </citation>
    <scope>NUCLEOTIDE SEQUENCE [LARGE SCALE GENOMIC DNA]</scope>
    <source>
        <strain evidence="2">SpSt-468</strain>
    </source>
</reference>